<name>A0A1G2EYX0_9BACT</name>
<keyword evidence="1" id="KW-0472">Membrane</keyword>
<feature type="transmembrane region" description="Helical" evidence="1">
    <location>
        <begin position="20"/>
        <end position="39"/>
    </location>
</feature>
<keyword evidence="1" id="KW-0812">Transmembrane</keyword>
<proteinExistence type="predicted"/>
<dbReference type="GO" id="GO:0006351">
    <property type="term" value="P:DNA-templated transcription"/>
    <property type="evidence" value="ECO:0007669"/>
    <property type="project" value="TreeGrafter"/>
</dbReference>
<protein>
    <recommendedName>
        <fullName evidence="2">Transcriptional repressor PaaX-like central Cas2-like domain-containing protein</fullName>
    </recommendedName>
</protein>
<dbReference type="AlphaFoldDB" id="A0A1G2EYX0"/>
<dbReference type="Pfam" id="PF20803">
    <property type="entry name" value="PaaX_M"/>
    <property type="match status" value="1"/>
</dbReference>
<dbReference type="PANTHER" id="PTHR30319:SF1">
    <property type="entry name" value="TRANSCRIPTIONAL REPRESSOR PAAX"/>
    <property type="match status" value="1"/>
</dbReference>
<dbReference type="InterPro" id="IPR048846">
    <property type="entry name" value="PaaX-like_central"/>
</dbReference>
<evidence type="ECO:0000313" key="4">
    <source>
        <dbReference type="Proteomes" id="UP000177486"/>
    </source>
</evidence>
<dbReference type="SUPFAM" id="SSF143430">
    <property type="entry name" value="TTP0101/SSO1404-like"/>
    <property type="match status" value="1"/>
</dbReference>
<evidence type="ECO:0000313" key="3">
    <source>
        <dbReference type="EMBL" id="OGZ30999.1"/>
    </source>
</evidence>
<feature type="domain" description="Transcriptional repressor PaaX-like central Cas2-like" evidence="2">
    <location>
        <begin position="113"/>
        <end position="186"/>
    </location>
</feature>
<dbReference type="Proteomes" id="UP000177486">
    <property type="component" value="Unassembled WGS sequence"/>
</dbReference>
<reference evidence="3 4" key="1">
    <citation type="journal article" date="2016" name="Nat. Commun.">
        <title>Thousands of microbial genomes shed light on interconnected biogeochemical processes in an aquifer system.</title>
        <authorList>
            <person name="Anantharaman K."/>
            <person name="Brown C.T."/>
            <person name="Hug L.A."/>
            <person name="Sharon I."/>
            <person name="Castelle C.J."/>
            <person name="Probst A.J."/>
            <person name="Thomas B.C."/>
            <person name="Singh A."/>
            <person name="Wilkins M.J."/>
            <person name="Karaoz U."/>
            <person name="Brodie E.L."/>
            <person name="Williams K.H."/>
            <person name="Hubbard S.S."/>
            <person name="Banfield J.F."/>
        </authorList>
    </citation>
    <scope>NUCLEOTIDE SEQUENCE [LARGE SCALE GENOMIC DNA]</scope>
</reference>
<dbReference type="PANTHER" id="PTHR30319">
    <property type="entry name" value="PHENYLACETIC ACID REGULATOR-RELATED TRANSCRIPTIONAL REPRESSOR"/>
    <property type="match status" value="1"/>
</dbReference>
<dbReference type="Gene3D" id="3.30.70.2650">
    <property type="match status" value="1"/>
</dbReference>
<accession>A0A1G2EYX0</accession>
<evidence type="ECO:0000256" key="1">
    <source>
        <dbReference type="SAM" id="Phobius"/>
    </source>
</evidence>
<keyword evidence="1" id="KW-1133">Transmembrane helix</keyword>
<gene>
    <name evidence="3" type="ORF">A2931_02430</name>
</gene>
<evidence type="ECO:0000259" key="2">
    <source>
        <dbReference type="Pfam" id="PF20803"/>
    </source>
</evidence>
<dbReference type="EMBL" id="MHMQ01000009">
    <property type="protein sequence ID" value="OGZ30999.1"/>
    <property type="molecule type" value="Genomic_DNA"/>
</dbReference>
<organism evidence="3 4">
    <name type="scientific">Candidatus Niyogibacteria bacterium RIFCSPLOWO2_01_FULL_45_48</name>
    <dbReference type="NCBI Taxonomy" id="1801724"/>
    <lineage>
        <taxon>Bacteria</taxon>
        <taxon>Candidatus Niyogiibacteriota</taxon>
    </lineage>
</organism>
<sequence>MNKTPSKYMNKKDPRGSGLGPVAQKILLLLFGGLALGLSRNPRNYFKIMGAIAADWKEIDRENLRRTINRLYESKLIKTARNKDGTFTLTLSREGKEKALTYKAQSIKILPMKKWDRKWRIVLFDIPEKSRIVRDALRRALVRAGFFEYQKSVFVHPFECQNEIDFIIEFFQARSYTRFVIADSLDNEFHLKKHFELE</sequence>
<comment type="caution">
    <text evidence="3">The sequence shown here is derived from an EMBL/GenBank/DDBJ whole genome shotgun (WGS) entry which is preliminary data.</text>
</comment>